<dbReference type="AlphaFoldDB" id="A0A1J5TP10"/>
<sequence>MLPIAQSEIDDYTSHPGNIPNFHNFNTPQLEPGERGIFSLEIQNRYIGNITDVSIYAEIYHRADIDDSETLVEINGANRPTITENCWNYKNNEENCSDSPNLESAEFNIEQLLVNQTVQLRFDVNTKEDTKEGTYFVRFSMSYEFNETDRNLQSRGFWDMEQWTNATTNLTEDYPGNINLNSLNVDGIIPDSSFGVKKPIPKWPLYLLITLTIVFAGLSVIFYLEEEETYPELNKWLQKMRGKFNQFWLSFKYRKGS</sequence>
<dbReference type="EMBL" id="MIZA01000021">
    <property type="protein sequence ID" value="OIR17984.1"/>
    <property type="molecule type" value="Genomic_DNA"/>
</dbReference>
<keyword evidence="1" id="KW-0472">Membrane</keyword>
<organism evidence="2 3">
    <name type="scientific">Marine Group III euryarchaeote CG-Epi1</name>
    <dbReference type="NCBI Taxonomy" id="1888995"/>
    <lineage>
        <taxon>Archaea</taxon>
        <taxon>Methanobacteriati</taxon>
        <taxon>Thermoplasmatota</taxon>
        <taxon>Thermoplasmata</taxon>
        <taxon>Candidatus Thermoprofundales</taxon>
    </lineage>
</organism>
<keyword evidence="1" id="KW-0812">Transmembrane</keyword>
<evidence type="ECO:0000313" key="3">
    <source>
        <dbReference type="Proteomes" id="UP000183080"/>
    </source>
</evidence>
<gene>
    <name evidence="2" type="ORF">BD935_02165</name>
</gene>
<dbReference type="Proteomes" id="UP000183080">
    <property type="component" value="Unassembled WGS sequence"/>
</dbReference>
<feature type="transmembrane region" description="Helical" evidence="1">
    <location>
        <begin position="205"/>
        <end position="224"/>
    </location>
</feature>
<dbReference type="STRING" id="1888995.BD935_02165"/>
<evidence type="ECO:0000313" key="2">
    <source>
        <dbReference type="EMBL" id="OIR17984.1"/>
    </source>
</evidence>
<comment type="caution">
    <text evidence="2">The sequence shown here is derived from an EMBL/GenBank/DDBJ whole genome shotgun (WGS) entry which is preliminary data.</text>
</comment>
<protein>
    <submittedName>
        <fullName evidence="2">Uncharacterized protein</fullName>
    </submittedName>
</protein>
<keyword evidence="1" id="KW-1133">Transmembrane helix</keyword>
<accession>A0A1J5TP10</accession>
<evidence type="ECO:0000256" key="1">
    <source>
        <dbReference type="SAM" id="Phobius"/>
    </source>
</evidence>
<proteinExistence type="predicted"/>
<name>A0A1J5TP10_9ARCH</name>
<reference evidence="2 3" key="1">
    <citation type="submission" date="2016-08" db="EMBL/GenBank/DDBJ databases">
        <title>New Insights into Marine Group III Euryarchaeota, from dark to light.</title>
        <authorList>
            <person name="Haro-Moreno J.M."/>
            <person name="Rodriguez-Valera F."/>
            <person name="Lopez-Garcia P."/>
            <person name="Moreira D."/>
            <person name="Martin-Cuadrado A.B."/>
        </authorList>
    </citation>
    <scope>NUCLEOTIDE SEQUENCE [LARGE SCALE GENOMIC DNA]</scope>
    <source>
        <strain evidence="2">CG-Epi1</strain>
    </source>
</reference>